<keyword evidence="2" id="KW-0560">Oxidoreductase</keyword>
<dbReference type="PRINTS" id="PR00080">
    <property type="entry name" value="SDRFAMILY"/>
</dbReference>
<evidence type="ECO:0000256" key="21">
    <source>
        <dbReference type="ARBA" id="ARBA00049188"/>
    </source>
</evidence>
<dbReference type="InterPro" id="IPR002347">
    <property type="entry name" value="SDR_fam"/>
</dbReference>
<dbReference type="PRINTS" id="PR00081">
    <property type="entry name" value="GDHRDH"/>
</dbReference>
<dbReference type="AlphaFoldDB" id="A0A6P3USI5"/>
<comment type="catalytic activity">
    <reaction evidence="17">
        <text>prostaglandin A1 + NAD(+) = 15-oxo-prostaglandin A1 + NADH + H(+)</text>
        <dbReference type="Rhea" id="RHEA:41263"/>
        <dbReference type="ChEBI" id="CHEBI:15378"/>
        <dbReference type="ChEBI" id="CHEBI:57398"/>
        <dbReference type="ChEBI" id="CHEBI:57540"/>
        <dbReference type="ChEBI" id="CHEBI:57945"/>
        <dbReference type="ChEBI" id="CHEBI:85072"/>
    </reaction>
    <physiologicalReaction direction="left-to-right" evidence="17">
        <dbReference type="Rhea" id="RHEA:41264"/>
    </physiologicalReaction>
</comment>
<evidence type="ECO:0000256" key="18">
    <source>
        <dbReference type="ARBA" id="ARBA00048739"/>
    </source>
</evidence>
<gene>
    <name evidence="23" type="primary">LOC105680684</name>
</gene>
<evidence type="ECO:0000256" key="14">
    <source>
        <dbReference type="ARBA" id="ARBA00048170"/>
    </source>
</evidence>
<comment type="catalytic activity">
    <reaction evidence="14">
        <text>resolvin D1 + NAD(+) = 17-oxoresolvin D1 + NADH + H(+)</text>
        <dbReference type="Rhea" id="RHEA:50128"/>
        <dbReference type="ChEBI" id="CHEBI:15378"/>
        <dbReference type="ChEBI" id="CHEBI:57540"/>
        <dbReference type="ChEBI" id="CHEBI:57945"/>
        <dbReference type="ChEBI" id="CHEBI:132079"/>
        <dbReference type="ChEBI" id="CHEBI:132081"/>
    </reaction>
    <physiologicalReaction direction="left-to-right" evidence="14">
        <dbReference type="Rhea" id="RHEA:50129"/>
    </physiologicalReaction>
</comment>
<comment type="similarity">
    <text evidence="1">Belongs to the short-chain dehydrogenases/reductases (SDR) family.</text>
</comment>
<dbReference type="PANTHER" id="PTHR44229">
    <property type="entry name" value="15-HYDROXYPROSTAGLANDIN DEHYDROGENASE [NAD(+)]"/>
    <property type="match status" value="1"/>
</dbReference>
<evidence type="ECO:0000256" key="7">
    <source>
        <dbReference type="ARBA" id="ARBA00042026"/>
    </source>
</evidence>
<evidence type="ECO:0000256" key="1">
    <source>
        <dbReference type="ARBA" id="ARBA00006484"/>
    </source>
</evidence>
<dbReference type="Gene3D" id="3.40.50.720">
    <property type="entry name" value="NAD(P)-binding Rossmann-like Domain"/>
    <property type="match status" value="2"/>
</dbReference>
<evidence type="ECO:0000256" key="3">
    <source>
        <dbReference type="ARBA" id="ARBA00038968"/>
    </source>
</evidence>
<evidence type="ECO:0000256" key="4">
    <source>
        <dbReference type="ARBA" id="ARBA00039060"/>
    </source>
</evidence>
<comment type="catalytic activity">
    <reaction evidence="16">
        <text>lipoxin A4 + NAD(+) = 15-oxo-(5S,6R)-dihydroxy-(7E,9E,11Z,13E)-eicosatetraenoate + NADH + H(+)</text>
        <dbReference type="Rhea" id="RHEA:41572"/>
        <dbReference type="ChEBI" id="CHEBI:15378"/>
        <dbReference type="ChEBI" id="CHEBI:57540"/>
        <dbReference type="ChEBI" id="CHEBI:57945"/>
        <dbReference type="ChEBI" id="CHEBI:67026"/>
        <dbReference type="ChEBI" id="CHEBI:78311"/>
    </reaction>
    <physiologicalReaction direction="left-to-right" evidence="16">
        <dbReference type="Rhea" id="RHEA:41573"/>
    </physiologicalReaction>
</comment>
<evidence type="ECO:0000256" key="2">
    <source>
        <dbReference type="ARBA" id="ARBA00023002"/>
    </source>
</evidence>
<dbReference type="GO" id="GO:0047034">
    <property type="term" value="F:15-hydroxyicosatetraenoate dehydrogenase activity"/>
    <property type="evidence" value="ECO:0007669"/>
    <property type="project" value="UniProtKB-EC"/>
</dbReference>
<accession>A0A6P3USI5</accession>
<evidence type="ECO:0000256" key="10">
    <source>
        <dbReference type="ARBA" id="ARBA00047672"/>
    </source>
</evidence>
<reference evidence="23" key="1">
    <citation type="submission" date="2025-08" db="UniProtKB">
        <authorList>
            <consortium name="RefSeq"/>
        </authorList>
    </citation>
    <scope>IDENTIFICATION</scope>
</reference>
<evidence type="ECO:0000256" key="16">
    <source>
        <dbReference type="ARBA" id="ARBA00048535"/>
    </source>
</evidence>
<comment type="catalytic activity">
    <reaction evidence="20">
        <text>(15S)-hydroxy-(5Z,8Z,11Z,13E)-eicosatetraenoate + NAD(+) = 15-oxo-(5Z,8Z,11Z,13E)-eicosatetraenoate + NADH + H(+)</text>
        <dbReference type="Rhea" id="RHEA:23260"/>
        <dbReference type="ChEBI" id="CHEBI:15378"/>
        <dbReference type="ChEBI" id="CHEBI:57409"/>
        <dbReference type="ChEBI" id="CHEBI:57410"/>
        <dbReference type="ChEBI" id="CHEBI:57540"/>
        <dbReference type="ChEBI" id="CHEBI:57945"/>
        <dbReference type="EC" id="1.1.1.232"/>
    </reaction>
    <physiologicalReaction direction="left-to-right" evidence="20">
        <dbReference type="Rhea" id="RHEA:23261"/>
    </physiologicalReaction>
</comment>
<comment type="catalytic activity">
    <reaction evidence="9">
        <text>prostaglandin E1 + NAD(+) = 15-oxoprostaglandin E1 + NADH + H(+)</text>
        <dbReference type="Rhea" id="RHEA:16477"/>
        <dbReference type="ChEBI" id="CHEBI:15378"/>
        <dbReference type="ChEBI" id="CHEBI:57397"/>
        <dbReference type="ChEBI" id="CHEBI:57401"/>
        <dbReference type="ChEBI" id="CHEBI:57540"/>
        <dbReference type="ChEBI" id="CHEBI:57945"/>
    </reaction>
    <physiologicalReaction direction="left-to-right" evidence="9">
        <dbReference type="Rhea" id="RHEA:16478"/>
    </physiologicalReaction>
</comment>
<evidence type="ECO:0000256" key="17">
    <source>
        <dbReference type="ARBA" id="ARBA00048611"/>
    </source>
</evidence>
<dbReference type="FunFam" id="3.40.50.720:FF:000149">
    <property type="entry name" value="15-hydroxyprostaglandin dehydrogenase [NAD(+)]"/>
    <property type="match status" value="2"/>
</dbReference>
<evidence type="ECO:0000256" key="9">
    <source>
        <dbReference type="ARBA" id="ARBA00047325"/>
    </source>
</evidence>
<dbReference type="KEGG" id="bim:105680684"/>
<dbReference type="RefSeq" id="XP_012240288.2">
    <property type="nucleotide sequence ID" value="XM_012384865.3"/>
</dbReference>
<dbReference type="PANTHER" id="PTHR44229:SF4">
    <property type="entry name" value="15-HYDROXYPROSTAGLANDIN DEHYDROGENASE [NAD(+)]"/>
    <property type="match status" value="1"/>
</dbReference>
<proteinExistence type="inferred from homology"/>
<dbReference type="Proteomes" id="UP000515180">
    <property type="component" value="Unplaced"/>
</dbReference>
<dbReference type="SUPFAM" id="SSF51735">
    <property type="entry name" value="NAD(P)-binding Rossmann-fold domains"/>
    <property type="match status" value="2"/>
</dbReference>
<evidence type="ECO:0000256" key="20">
    <source>
        <dbReference type="ARBA" id="ARBA00049151"/>
    </source>
</evidence>
<evidence type="ECO:0000313" key="23">
    <source>
        <dbReference type="RefSeq" id="XP_012240288.2"/>
    </source>
</evidence>
<evidence type="ECO:0000256" key="11">
    <source>
        <dbReference type="ARBA" id="ARBA00048008"/>
    </source>
</evidence>
<comment type="function">
    <text evidence="8">Catalyzes the NAD-dependent dehydrogenation (oxidation) of a broad array of hydroxylated polyunsaturated fatty acids (mainly eicosanoids and docosanoids, including prostaglandins, lipoxins and resolvins), yielding their corresponding keto (oxo) metabolites. Decreases the levels of the pro-proliferative prostaglandins such as prostaglandin E2 (whose activity is increased in cancer because of an increase in the expression of cyclooxygenase 2) and generates oxo-fatty acid products that can profoundly influence cell function by abrogating pro-inflammatory cytokine expression. Converts resolvins E1, D1 and D2 to their oxo products, which represents a mode of resolvin inactivation. Resolvin E1 plays important roles during the resolution phase of acute inflammation, while resolvins D1 and D2 have a unique role in obesity-induced adipose inflammation.</text>
</comment>
<protein>
    <recommendedName>
        <fullName evidence="5">15-hydroxyprostaglandin dehydrogenase [NAD(+)]</fullName>
        <ecNumber evidence="3">1.1.1.141</ecNumber>
        <ecNumber evidence="4">1.1.1.232</ecNumber>
    </recommendedName>
    <alternativeName>
        <fullName evidence="7">Eicosanoid/docosanoid dehydrogenase [NAD(+)]</fullName>
    </alternativeName>
    <alternativeName>
        <fullName evidence="6">Prostaglandin dehydrogenase 1</fullName>
    </alternativeName>
</protein>
<comment type="catalytic activity">
    <reaction evidence="12">
        <text>15-oxo-(5S,6R)-dihydroxy-(7E,9E,11Z)-eicosatrienoate + NADH + H(+) = (5S,6R,15S)-trihydroxy-(7E,9E,11Z)-eicosatrienoate + NAD(+)</text>
        <dbReference type="Rhea" id="RHEA:41596"/>
        <dbReference type="ChEBI" id="CHEBI:15378"/>
        <dbReference type="ChEBI" id="CHEBI:57540"/>
        <dbReference type="ChEBI" id="CHEBI:57945"/>
        <dbReference type="ChEBI" id="CHEBI:78325"/>
        <dbReference type="ChEBI" id="CHEBI:78329"/>
    </reaction>
    <physiologicalReaction direction="left-to-right" evidence="12">
        <dbReference type="Rhea" id="RHEA:41597"/>
    </physiologicalReaction>
</comment>
<dbReference type="OrthoDB" id="417891at2759"/>
<evidence type="ECO:0000256" key="12">
    <source>
        <dbReference type="ARBA" id="ARBA00048140"/>
    </source>
</evidence>
<sequence>MNNVQDKTALITGGGSGLGLVYAERLLQDGAKVVAIIDLEISSAEIAVSQLEIEFGKGTAKYFPCDVSNAEQFEATFKKVWDTLGGLDILINNAGLFNDLKWQQTIGVNINGVIQGSLLALDYMGKHKGGKGGTIVNIASVMALKIFSELPIYCTTKHTVLAFSRCIQEHFDKTGVRVLVLCPGATATSILDEITEKSLDFVEKNAVKTMQESLLVQPTQHVGRGMVQFLLKGENGAVWVIENKKPPYAVEFPPFKKVEVKLNMQIKDKRVIVTGAAGGLGMTISRELLRNGASVIAMIDIEEVAGKEAMNVLNAEFGRNRAIFFQCDVANNSEFDDTFKRAVKTLGGLEILVNNAGIINESDFTKTIDVNVTAVIRATLLGIQQMQKDSGGKGGVIVNISSVAGLYSLSQLPVYSATKHAVVSFSRSFAQPYHYERTGVRIIVLCPELSQMSNVKNSEVNPSQDQLIQKYFRRVDSVAHGLVYVVRCAQNGSIWISEDGKPVYEIQLFDSLPQKHNDSILEENERKMQID</sequence>
<comment type="catalytic activity">
    <reaction evidence="19">
        <text>resolvin D2 + NAD(+) = 16-oxoresolvin D2 + NADH + H(+)</text>
        <dbReference type="Rhea" id="RHEA:53588"/>
        <dbReference type="ChEBI" id="CHEBI:15378"/>
        <dbReference type="ChEBI" id="CHEBI:57540"/>
        <dbReference type="ChEBI" id="CHEBI:57945"/>
        <dbReference type="ChEBI" id="CHEBI:133367"/>
        <dbReference type="ChEBI" id="CHEBI:137498"/>
    </reaction>
    <physiologicalReaction direction="left-to-right" evidence="19">
        <dbReference type="Rhea" id="RHEA:53589"/>
    </physiologicalReaction>
</comment>
<comment type="catalytic activity">
    <reaction evidence="13">
        <text>(11R)-hydroxy-(5Z,8Z,12E,14Z)-eicosatetraenoate + NAD(+) = 11-oxo-(5Z,8Z,12E,14Z)-eicosatetraenoate + NADH + H(+)</text>
        <dbReference type="Rhea" id="RHEA:48640"/>
        <dbReference type="ChEBI" id="CHEBI:15378"/>
        <dbReference type="ChEBI" id="CHEBI:57540"/>
        <dbReference type="ChEBI" id="CHEBI:57945"/>
        <dbReference type="ChEBI" id="CHEBI:78836"/>
        <dbReference type="ChEBI" id="CHEBI:90697"/>
    </reaction>
    <physiologicalReaction direction="left-to-right" evidence="13">
        <dbReference type="Rhea" id="RHEA:48641"/>
    </physiologicalReaction>
</comment>
<name>A0A6P3USI5_BOMIM</name>
<comment type="catalytic activity">
    <reaction evidence="21">
        <text>resolvin E1 + NAD(+) = 18-oxo-resolvin E1 + NADH + H(+)</text>
        <dbReference type="Rhea" id="RHEA:49244"/>
        <dbReference type="ChEBI" id="CHEBI:15378"/>
        <dbReference type="ChEBI" id="CHEBI:57540"/>
        <dbReference type="ChEBI" id="CHEBI:57945"/>
        <dbReference type="ChEBI" id="CHEBI:91000"/>
        <dbReference type="ChEBI" id="CHEBI:91001"/>
    </reaction>
    <physiologicalReaction direction="left-to-right" evidence="21">
        <dbReference type="Rhea" id="RHEA:49245"/>
    </physiologicalReaction>
</comment>
<evidence type="ECO:0000313" key="22">
    <source>
        <dbReference type="Proteomes" id="UP000515180"/>
    </source>
</evidence>
<keyword evidence="22" id="KW-1185">Reference proteome</keyword>
<comment type="catalytic activity">
    <reaction evidence="15">
        <text>resolvin D2 + NAD(+) = 7-oxoresolvin D2 + NADH + H(+)</text>
        <dbReference type="Rhea" id="RHEA:53584"/>
        <dbReference type="ChEBI" id="CHEBI:15378"/>
        <dbReference type="ChEBI" id="CHEBI:57540"/>
        <dbReference type="ChEBI" id="CHEBI:57945"/>
        <dbReference type="ChEBI" id="CHEBI:133367"/>
        <dbReference type="ChEBI" id="CHEBI:137497"/>
    </reaction>
    <physiologicalReaction direction="left-to-right" evidence="15">
        <dbReference type="Rhea" id="RHEA:53585"/>
    </physiologicalReaction>
</comment>
<dbReference type="GO" id="GO:0005737">
    <property type="term" value="C:cytoplasm"/>
    <property type="evidence" value="ECO:0007669"/>
    <property type="project" value="TreeGrafter"/>
</dbReference>
<comment type="catalytic activity">
    <reaction evidence="10">
        <text>resolvin D1 + NAD(+) = 8-oxoresolvin D1 + NADH + H(+)</text>
        <dbReference type="Rhea" id="RHEA:50124"/>
        <dbReference type="ChEBI" id="CHEBI:15378"/>
        <dbReference type="ChEBI" id="CHEBI:57540"/>
        <dbReference type="ChEBI" id="CHEBI:57945"/>
        <dbReference type="ChEBI" id="CHEBI:132079"/>
        <dbReference type="ChEBI" id="CHEBI:132080"/>
    </reaction>
    <physiologicalReaction direction="left-to-right" evidence="10">
        <dbReference type="Rhea" id="RHEA:50125"/>
    </physiologicalReaction>
</comment>
<dbReference type="InterPro" id="IPR020904">
    <property type="entry name" value="Sc_DH/Rdtase_CS"/>
</dbReference>
<evidence type="ECO:0000256" key="5">
    <source>
        <dbReference type="ARBA" id="ARBA00040276"/>
    </source>
</evidence>
<dbReference type="PROSITE" id="PS00061">
    <property type="entry name" value="ADH_SHORT"/>
    <property type="match status" value="1"/>
</dbReference>
<dbReference type="EC" id="1.1.1.232" evidence="4"/>
<comment type="catalytic activity">
    <reaction evidence="18">
        <text>prostaglandin E2 + NAD(+) = 15-oxoprostaglandin E2 + NADH + H(+)</text>
        <dbReference type="Rhea" id="RHEA:11876"/>
        <dbReference type="ChEBI" id="CHEBI:15378"/>
        <dbReference type="ChEBI" id="CHEBI:57400"/>
        <dbReference type="ChEBI" id="CHEBI:57540"/>
        <dbReference type="ChEBI" id="CHEBI:57945"/>
        <dbReference type="ChEBI" id="CHEBI:606564"/>
        <dbReference type="EC" id="1.1.1.141"/>
    </reaction>
    <physiologicalReaction direction="left-to-right" evidence="18">
        <dbReference type="Rhea" id="RHEA:11877"/>
    </physiologicalReaction>
</comment>
<evidence type="ECO:0000256" key="19">
    <source>
        <dbReference type="ARBA" id="ARBA00048921"/>
    </source>
</evidence>
<dbReference type="EC" id="1.1.1.141" evidence="3"/>
<evidence type="ECO:0000256" key="13">
    <source>
        <dbReference type="ARBA" id="ARBA00048144"/>
    </source>
</evidence>
<dbReference type="Pfam" id="PF00106">
    <property type="entry name" value="adh_short"/>
    <property type="match status" value="2"/>
</dbReference>
<dbReference type="GeneID" id="105680684"/>
<dbReference type="InterPro" id="IPR036291">
    <property type="entry name" value="NAD(P)-bd_dom_sf"/>
</dbReference>
<dbReference type="GO" id="GO:0016404">
    <property type="term" value="F:15-hydroxyprostaglandin dehydrogenase (NAD+) activity"/>
    <property type="evidence" value="ECO:0007669"/>
    <property type="project" value="UniProtKB-EC"/>
</dbReference>
<evidence type="ECO:0000256" key="6">
    <source>
        <dbReference type="ARBA" id="ARBA00041812"/>
    </source>
</evidence>
<organism evidence="22 23">
    <name type="scientific">Bombus impatiens</name>
    <name type="common">Bumblebee</name>
    <dbReference type="NCBI Taxonomy" id="132113"/>
    <lineage>
        <taxon>Eukaryota</taxon>
        <taxon>Metazoa</taxon>
        <taxon>Ecdysozoa</taxon>
        <taxon>Arthropoda</taxon>
        <taxon>Hexapoda</taxon>
        <taxon>Insecta</taxon>
        <taxon>Pterygota</taxon>
        <taxon>Neoptera</taxon>
        <taxon>Endopterygota</taxon>
        <taxon>Hymenoptera</taxon>
        <taxon>Apocrita</taxon>
        <taxon>Aculeata</taxon>
        <taxon>Apoidea</taxon>
        <taxon>Anthophila</taxon>
        <taxon>Apidae</taxon>
        <taxon>Bombus</taxon>
        <taxon>Pyrobombus</taxon>
    </lineage>
</organism>
<evidence type="ECO:0000256" key="15">
    <source>
        <dbReference type="ARBA" id="ARBA00048393"/>
    </source>
</evidence>
<evidence type="ECO:0000256" key="8">
    <source>
        <dbReference type="ARBA" id="ARBA00045705"/>
    </source>
</evidence>
<comment type="catalytic activity">
    <reaction evidence="11">
        <text>14-hydroxy-(4Z,7Z,10Z,12E,16Z,19Z)-docosahexaenoate + NAD(+) = 14-oxo-(4Z,7Z,10Z,12E,16Z,19Z)-docosahexaenoate + NADH + H(+)</text>
        <dbReference type="Rhea" id="RHEA:48952"/>
        <dbReference type="ChEBI" id="CHEBI:15378"/>
        <dbReference type="ChEBI" id="CHEBI:57540"/>
        <dbReference type="ChEBI" id="CHEBI:57945"/>
        <dbReference type="ChEBI" id="CHEBI:90866"/>
        <dbReference type="ChEBI" id="CHEBI:90867"/>
    </reaction>
    <physiologicalReaction direction="left-to-right" evidence="11">
        <dbReference type="Rhea" id="RHEA:48953"/>
    </physiologicalReaction>
</comment>